<keyword evidence="11" id="KW-1185">Reference proteome</keyword>
<dbReference type="Proteomes" id="UP000238220">
    <property type="component" value="Unassembled WGS sequence"/>
</dbReference>
<evidence type="ECO:0000256" key="3">
    <source>
        <dbReference type="ARBA" id="ARBA00022448"/>
    </source>
</evidence>
<dbReference type="EMBL" id="PSNW01000001">
    <property type="protein sequence ID" value="PPE75403.1"/>
    <property type="molecule type" value="Genomic_DNA"/>
</dbReference>
<dbReference type="GO" id="GO:0015288">
    <property type="term" value="F:porin activity"/>
    <property type="evidence" value="ECO:0007669"/>
    <property type="project" value="TreeGrafter"/>
</dbReference>
<keyword evidence="7" id="KW-0998">Cell outer membrane</keyword>
<gene>
    <name evidence="10" type="ORF">C3942_00450</name>
</gene>
<evidence type="ECO:0000256" key="2">
    <source>
        <dbReference type="ARBA" id="ARBA00007613"/>
    </source>
</evidence>
<dbReference type="GO" id="GO:0009279">
    <property type="term" value="C:cell outer membrane"/>
    <property type="evidence" value="ECO:0007669"/>
    <property type="project" value="UniProtKB-SubCell"/>
</dbReference>
<keyword evidence="9" id="KW-0732">Signal</keyword>
<dbReference type="InterPro" id="IPR010130">
    <property type="entry name" value="T1SS_OMP_TolC"/>
</dbReference>
<feature type="chain" id="PRO_5015739022" evidence="9">
    <location>
        <begin position="21"/>
        <end position="446"/>
    </location>
</feature>
<evidence type="ECO:0000256" key="9">
    <source>
        <dbReference type="SAM" id="SignalP"/>
    </source>
</evidence>
<dbReference type="AlphaFoldDB" id="A0A2S5TKB1"/>
<evidence type="ECO:0000256" key="4">
    <source>
        <dbReference type="ARBA" id="ARBA00022452"/>
    </source>
</evidence>
<feature type="region of interest" description="Disordered" evidence="8">
    <location>
        <begin position="68"/>
        <end position="92"/>
    </location>
</feature>
<comment type="subcellular location">
    <subcellularLocation>
        <location evidence="1">Cell outer membrane</location>
    </subcellularLocation>
</comment>
<keyword evidence="5" id="KW-0812">Transmembrane</keyword>
<evidence type="ECO:0000256" key="7">
    <source>
        <dbReference type="ARBA" id="ARBA00023237"/>
    </source>
</evidence>
<dbReference type="Pfam" id="PF02321">
    <property type="entry name" value="OEP"/>
    <property type="match status" value="2"/>
</dbReference>
<dbReference type="NCBIfam" id="TIGR01844">
    <property type="entry name" value="type_I_sec_TolC"/>
    <property type="match status" value="1"/>
</dbReference>
<comment type="caution">
    <text evidence="10">The sequence shown here is derived from an EMBL/GenBank/DDBJ whole genome shotgun (WGS) entry which is preliminary data.</text>
</comment>
<protein>
    <submittedName>
        <fullName evidence="10">Type I secretion protein TolC</fullName>
    </submittedName>
</protein>
<dbReference type="GO" id="GO:1990281">
    <property type="term" value="C:efflux pump complex"/>
    <property type="evidence" value="ECO:0007669"/>
    <property type="project" value="TreeGrafter"/>
</dbReference>
<dbReference type="RefSeq" id="WP_104228369.1">
    <property type="nucleotide sequence ID" value="NZ_PSNW01000001.1"/>
</dbReference>
<dbReference type="InterPro" id="IPR051906">
    <property type="entry name" value="TolC-like"/>
</dbReference>
<evidence type="ECO:0000256" key="6">
    <source>
        <dbReference type="ARBA" id="ARBA00023136"/>
    </source>
</evidence>
<comment type="similarity">
    <text evidence="2">Belongs to the outer membrane factor (OMF) (TC 1.B.17) family.</text>
</comment>
<keyword evidence="4" id="KW-1134">Transmembrane beta strand</keyword>
<evidence type="ECO:0000313" key="11">
    <source>
        <dbReference type="Proteomes" id="UP000238220"/>
    </source>
</evidence>
<dbReference type="PANTHER" id="PTHR30026:SF20">
    <property type="entry name" value="OUTER MEMBRANE PROTEIN TOLC"/>
    <property type="match status" value="1"/>
</dbReference>
<evidence type="ECO:0000256" key="1">
    <source>
        <dbReference type="ARBA" id="ARBA00004442"/>
    </source>
</evidence>
<reference evidence="10 11" key="1">
    <citation type="submission" date="2018-02" db="EMBL/GenBank/DDBJ databases">
        <title>Genome sequencing of Solimonas sp. HR-BB.</title>
        <authorList>
            <person name="Lee Y."/>
            <person name="Jeon C.O."/>
        </authorList>
    </citation>
    <scope>NUCLEOTIDE SEQUENCE [LARGE SCALE GENOMIC DNA]</scope>
    <source>
        <strain evidence="10 11">HR-BB</strain>
    </source>
</reference>
<accession>A0A2S5TKB1</accession>
<keyword evidence="3" id="KW-0813">Transport</keyword>
<dbReference type="PANTHER" id="PTHR30026">
    <property type="entry name" value="OUTER MEMBRANE PROTEIN TOLC"/>
    <property type="match status" value="1"/>
</dbReference>
<dbReference type="SUPFAM" id="SSF56954">
    <property type="entry name" value="Outer membrane efflux proteins (OEP)"/>
    <property type="match status" value="1"/>
</dbReference>
<feature type="signal peptide" evidence="9">
    <location>
        <begin position="1"/>
        <end position="20"/>
    </location>
</feature>
<dbReference type="Gene3D" id="1.20.1600.10">
    <property type="entry name" value="Outer membrane efflux proteins (OEP)"/>
    <property type="match status" value="1"/>
</dbReference>
<organism evidence="10 11">
    <name type="scientific">Solimonas fluminis</name>
    <dbReference type="NCBI Taxonomy" id="2086571"/>
    <lineage>
        <taxon>Bacteria</taxon>
        <taxon>Pseudomonadati</taxon>
        <taxon>Pseudomonadota</taxon>
        <taxon>Gammaproteobacteria</taxon>
        <taxon>Nevskiales</taxon>
        <taxon>Nevskiaceae</taxon>
        <taxon>Solimonas</taxon>
    </lineage>
</organism>
<sequence>MRLNALLLSTALLLPCAAQANELLKIYDLALQNDATWRAAEHARDASLEAKPQARALLLPQIAGSAQRGRQLSEVETDPSAGPTVTTKSDDDPWSYGLSLSQPVFDWSAIQSLRQADEQVALAETTYRSVGQDLLLRVAQAYFNVLAAADTLSSAKDENKAVARQLELAQARFEVGLSAITEVQEAQARYDLTNATVIQSQQALNTAQSALAEITGQPYAPQARLVDELPLAPPLPADIEAWVKIAREGNLDVLSARLAADIADTGIRIARAGHLPTVDLNGSHNVSGSSINADGGGTGDRETTSDRLTLQLTLPVFSGLATQSRVRQATSTREQRRAEYEGAQRLAERQTRDAYLGVLSGSARVTALKQAVVSSVTALDAARSGQEVGTRTFIDVLNAQQQLSAAQRDYYRSRYDYLLAGLLLRQAAGNLAQADLEAVDRLLTAP</sequence>
<evidence type="ECO:0000313" key="10">
    <source>
        <dbReference type="EMBL" id="PPE75403.1"/>
    </source>
</evidence>
<evidence type="ECO:0000256" key="5">
    <source>
        <dbReference type="ARBA" id="ARBA00022692"/>
    </source>
</evidence>
<evidence type="ECO:0000256" key="8">
    <source>
        <dbReference type="SAM" id="MobiDB-lite"/>
    </source>
</evidence>
<keyword evidence="6" id="KW-0472">Membrane</keyword>
<dbReference type="InterPro" id="IPR003423">
    <property type="entry name" value="OMP_efflux"/>
</dbReference>
<name>A0A2S5TKB1_9GAMM</name>
<proteinExistence type="inferred from homology"/>
<dbReference type="GO" id="GO:0015562">
    <property type="term" value="F:efflux transmembrane transporter activity"/>
    <property type="evidence" value="ECO:0007669"/>
    <property type="project" value="InterPro"/>
</dbReference>
<dbReference type="OrthoDB" id="9813458at2"/>